<dbReference type="RefSeq" id="WP_022747515.1">
    <property type="nucleotide sequence ID" value="NC_022571.1"/>
</dbReference>
<dbReference type="AlphaFoldDB" id="U5MXQ6"/>
<dbReference type="GeneID" id="79984098"/>
<dbReference type="HOGENOM" id="CLU_3231896_0_0_9"/>
<name>U5MXQ6_CLOSA</name>
<sequence>MGNDVCCMTRDKKYKVKKKLYELEERLESKLTLLRSIAFRIFV</sequence>
<protein>
    <submittedName>
        <fullName evidence="1">Uncharacterized protein</fullName>
    </submittedName>
</protein>
<gene>
    <name evidence="1" type="ORF">CLSA_c34130</name>
</gene>
<dbReference type="Proteomes" id="UP000017118">
    <property type="component" value="Chromosome"/>
</dbReference>
<accession>U5MXQ6</accession>
<dbReference type="EMBL" id="CP006721">
    <property type="protein sequence ID" value="AGX44376.1"/>
    <property type="molecule type" value="Genomic_DNA"/>
</dbReference>
<evidence type="ECO:0000313" key="2">
    <source>
        <dbReference type="Proteomes" id="UP000017118"/>
    </source>
</evidence>
<dbReference type="PATRIC" id="fig|1345695.3.peg.3395"/>
<keyword evidence="2" id="KW-1185">Reference proteome</keyword>
<dbReference type="KEGG" id="csb:CLSA_c34130"/>
<organism evidence="1 2">
    <name type="scientific">Clostridium saccharobutylicum DSM 13864</name>
    <dbReference type="NCBI Taxonomy" id="1345695"/>
    <lineage>
        <taxon>Bacteria</taxon>
        <taxon>Bacillati</taxon>
        <taxon>Bacillota</taxon>
        <taxon>Clostridia</taxon>
        <taxon>Eubacteriales</taxon>
        <taxon>Clostridiaceae</taxon>
        <taxon>Clostridium</taxon>
    </lineage>
</organism>
<proteinExistence type="predicted"/>
<reference evidence="1 2" key="1">
    <citation type="journal article" date="2013" name="Genome Announc.">
        <title>Complete Genome Sequence of the Solvent Producer Clostridium saccharobutylicum NCP262 (DSM 13864).</title>
        <authorList>
            <person name="Poehlein A."/>
            <person name="Hartwich K."/>
            <person name="Krabben P."/>
            <person name="Ehrenreich A."/>
            <person name="Liebl W."/>
            <person name="Durre P."/>
            <person name="Gottschalk G."/>
            <person name="Daniel R."/>
        </authorList>
    </citation>
    <scope>NUCLEOTIDE SEQUENCE [LARGE SCALE GENOMIC DNA]</scope>
    <source>
        <strain evidence="1">DSM 13864</strain>
    </source>
</reference>
<evidence type="ECO:0000313" key="1">
    <source>
        <dbReference type="EMBL" id="AGX44376.1"/>
    </source>
</evidence>